<dbReference type="Pfam" id="PF04166">
    <property type="entry name" value="PdxA"/>
    <property type="match status" value="1"/>
</dbReference>
<dbReference type="InterPro" id="IPR005255">
    <property type="entry name" value="PdxA_fam"/>
</dbReference>
<evidence type="ECO:0000313" key="4">
    <source>
        <dbReference type="EMBL" id="MFC3292077.1"/>
    </source>
</evidence>
<keyword evidence="1" id="KW-0479">Metal-binding</keyword>
<dbReference type="EMBL" id="JBHRUH010000012">
    <property type="protein sequence ID" value="MFC3292077.1"/>
    <property type="molecule type" value="Genomic_DNA"/>
</dbReference>
<proteinExistence type="predicted"/>
<dbReference type="SUPFAM" id="SSF53659">
    <property type="entry name" value="Isocitrate/Isopropylmalate dehydrogenase-like"/>
    <property type="match status" value="1"/>
</dbReference>
<dbReference type="PANTHER" id="PTHR30004">
    <property type="entry name" value="4-HYDROXYTHREONINE-4-PHOSPHATE DEHYDROGENASE"/>
    <property type="match status" value="1"/>
</dbReference>
<dbReference type="EC" id="1.1.1.262" evidence="4"/>
<dbReference type="Gene3D" id="3.40.718.10">
    <property type="entry name" value="Isopropylmalate Dehydrogenase"/>
    <property type="match status" value="1"/>
</dbReference>
<comment type="caution">
    <text evidence="4">The sequence shown here is derived from an EMBL/GenBank/DDBJ whole genome shotgun (WGS) entry which is preliminary data.</text>
</comment>
<dbReference type="Proteomes" id="UP001595640">
    <property type="component" value="Unassembled WGS sequence"/>
</dbReference>
<keyword evidence="5" id="KW-1185">Reference proteome</keyword>
<dbReference type="RefSeq" id="WP_026300332.1">
    <property type="nucleotide sequence ID" value="NZ_BMXD01000003.1"/>
</dbReference>
<dbReference type="PANTHER" id="PTHR30004:SF6">
    <property type="entry name" value="D-THREONATE 4-PHOSPHATE DEHYDROGENASE"/>
    <property type="match status" value="1"/>
</dbReference>
<keyword evidence="2 4" id="KW-0560">Oxidoreductase</keyword>
<evidence type="ECO:0000256" key="1">
    <source>
        <dbReference type="ARBA" id="ARBA00022723"/>
    </source>
</evidence>
<name>A0ABV7LZN8_9GAMM</name>
<evidence type="ECO:0000313" key="5">
    <source>
        <dbReference type="Proteomes" id="UP001595640"/>
    </source>
</evidence>
<evidence type="ECO:0000256" key="3">
    <source>
        <dbReference type="ARBA" id="ARBA00023027"/>
    </source>
</evidence>
<accession>A0ABV7LZN8</accession>
<sequence length="335" mass="35167">MKTHPSYAIAITMGDPAGIGPEIICRALADMSAEDRASSLLVGDIATFSRAARLIEADLTFYPIDASEAAPSSNGIAVAQVDNALGTPIPDGKISAAAGEMAFRCVERAVDLVQAGRAGVIVTAPLNKAALHAAERYYDGHTGMLASLTGAPASFMLLASEALSTIHVSTHVSLKEAIQRVSAERIEATVKAGHEHLCQMGLDTPRIAVAGLNPHCGEGGIFGDEDERIIRPAVEALQQAGYAVQGPISADTVFYRASQGEFDLVVAQYHDQGHIPVKLIAFDTTVNVSLGLPIKRTSVDHGTAFDIAWQGKADAVNMNAAIAYARQLARGMRLG</sequence>
<dbReference type="GO" id="GO:0050570">
    <property type="term" value="F:4-hydroxythreonine-4-phosphate dehydrogenase activity"/>
    <property type="evidence" value="ECO:0007669"/>
    <property type="project" value="UniProtKB-EC"/>
</dbReference>
<keyword evidence="3" id="KW-0520">NAD</keyword>
<organism evidence="4 5">
    <name type="scientific">Modicisalibacter luteus</name>
    <dbReference type="NCBI Taxonomy" id="453962"/>
    <lineage>
        <taxon>Bacteria</taxon>
        <taxon>Pseudomonadati</taxon>
        <taxon>Pseudomonadota</taxon>
        <taxon>Gammaproteobacteria</taxon>
        <taxon>Oceanospirillales</taxon>
        <taxon>Halomonadaceae</taxon>
        <taxon>Modicisalibacter</taxon>
    </lineage>
</organism>
<protein>
    <submittedName>
        <fullName evidence="4">4-hydroxythreonine-4-phosphate dehydrogenase PdxA</fullName>
        <ecNumber evidence="4">1.1.1.262</ecNumber>
    </submittedName>
</protein>
<dbReference type="NCBIfam" id="TIGR00557">
    <property type="entry name" value="pdxA"/>
    <property type="match status" value="1"/>
</dbReference>
<gene>
    <name evidence="4" type="primary">pdxA</name>
    <name evidence="4" type="ORF">ACFOEI_08325</name>
</gene>
<reference evidence="5" key="1">
    <citation type="journal article" date="2019" name="Int. J. Syst. Evol. Microbiol.">
        <title>The Global Catalogue of Microorganisms (GCM) 10K type strain sequencing project: providing services to taxonomists for standard genome sequencing and annotation.</title>
        <authorList>
            <consortium name="The Broad Institute Genomics Platform"/>
            <consortium name="The Broad Institute Genome Sequencing Center for Infectious Disease"/>
            <person name="Wu L."/>
            <person name="Ma J."/>
        </authorList>
    </citation>
    <scope>NUCLEOTIDE SEQUENCE [LARGE SCALE GENOMIC DNA]</scope>
    <source>
        <strain evidence="5">KCTC 12847</strain>
    </source>
</reference>
<evidence type="ECO:0000256" key="2">
    <source>
        <dbReference type="ARBA" id="ARBA00023002"/>
    </source>
</evidence>